<dbReference type="OrthoDB" id="3188871at2759"/>
<organism evidence="2 3">
    <name type="scientific">Sparassis crispa</name>
    <dbReference type="NCBI Taxonomy" id="139825"/>
    <lineage>
        <taxon>Eukaryota</taxon>
        <taxon>Fungi</taxon>
        <taxon>Dikarya</taxon>
        <taxon>Basidiomycota</taxon>
        <taxon>Agaricomycotina</taxon>
        <taxon>Agaricomycetes</taxon>
        <taxon>Polyporales</taxon>
        <taxon>Sparassidaceae</taxon>
        <taxon>Sparassis</taxon>
    </lineage>
</organism>
<name>A0A401G648_9APHY</name>
<comment type="caution">
    <text evidence="2">The sequence shown here is derived from an EMBL/GenBank/DDBJ whole genome shotgun (WGS) entry which is preliminary data.</text>
</comment>
<protein>
    <recommendedName>
        <fullName evidence="4">NTF2 domain-containing protein</fullName>
    </recommendedName>
</protein>
<dbReference type="GeneID" id="38774559"/>
<keyword evidence="3" id="KW-1185">Reference proteome</keyword>
<evidence type="ECO:0008006" key="4">
    <source>
        <dbReference type="Google" id="ProtNLM"/>
    </source>
</evidence>
<dbReference type="RefSeq" id="XP_027608555.1">
    <property type="nucleotide sequence ID" value="XM_027752754.1"/>
</dbReference>
<feature type="compositionally biased region" description="Polar residues" evidence="1">
    <location>
        <begin position="182"/>
        <end position="191"/>
    </location>
</feature>
<evidence type="ECO:0000256" key="1">
    <source>
        <dbReference type="SAM" id="MobiDB-lite"/>
    </source>
</evidence>
<evidence type="ECO:0000313" key="2">
    <source>
        <dbReference type="EMBL" id="GBE77642.1"/>
    </source>
</evidence>
<sequence length="191" mass="20547">MSGSSVPSLSQWTQEHLKAVLDAASEEAFHTAFDAFISKHVHINVNGKHITREQYKQLLLGEKTFGTTAAPCTLLFEAVVEVPADSSHPAMAGTVGLFYEAVVTGRYVVLGVPNTSTIRSSLNIVITPDTSLAHEGTGYTLDTRRVSHLNEVVVDEENPMVHPKPRRASRRTSLTSPPPDANATTIVSASA</sequence>
<reference evidence="2 3" key="1">
    <citation type="journal article" date="2018" name="Sci. Rep.">
        <title>Genome sequence of the cauliflower mushroom Sparassis crispa (Hanabiratake) and its association with beneficial usage.</title>
        <authorList>
            <person name="Kiyama R."/>
            <person name="Furutani Y."/>
            <person name="Kawaguchi K."/>
            <person name="Nakanishi T."/>
        </authorList>
    </citation>
    <scope>NUCLEOTIDE SEQUENCE [LARGE SCALE GENOMIC DNA]</scope>
</reference>
<evidence type="ECO:0000313" key="3">
    <source>
        <dbReference type="Proteomes" id="UP000287166"/>
    </source>
</evidence>
<dbReference type="EMBL" id="BFAD01000001">
    <property type="protein sequence ID" value="GBE77642.1"/>
    <property type="molecule type" value="Genomic_DNA"/>
</dbReference>
<dbReference type="InParanoid" id="A0A401G648"/>
<gene>
    <name evidence="2" type="ORF">SCP_0105220</name>
</gene>
<feature type="region of interest" description="Disordered" evidence="1">
    <location>
        <begin position="159"/>
        <end position="191"/>
    </location>
</feature>
<proteinExistence type="predicted"/>
<accession>A0A401G648</accession>
<dbReference type="AlphaFoldDB" id="A0A401G648"/>
<dbReference type="Proteomes" id="UP000287166">
    <property type="component" value="Unassembled WGS sequence"/>
</dbReference>